<feature type="domain" description="Glycoside hydrolase family 29 N-terminal" evidence="8">
    <location>
        <begin position="141"/>
        <end position="500"/>
    </location>
</feature>
<keyword evidence="4 7" id="KW-0732">Signal</keyword>
<gene>
    <name evidence="9" type="ORF">TRUGW13939_10181</name>
</gene>
<dbReference type="GeneID" id="55997662"/>
<dbReference type="OrthoDB" id="6039950at2759"/>
<comment type="similarity">
    <text evidence="2">Belongs to the glycosyl hydrolase 29 family.</text>
</comment>
<dbReference type="SUPFAM" id="SSF51445">
    <property type="entry name" value="(Trans)glycosidases"/>
    <property type="match status" value="1"/>
</dbReference>
<dbReference type="Pfam" id="PF01120">
    <property type="entry name" value="Alpha_L_fucos"/>
    <property type="match status" value="1"/>
</dbReference>
<keyword evidence="10" id="KW-1185">Reference proteome</keyword>
<dbReference type="InterPro" id="IPR000933">
    <property type="entry name" value="Glyco_hydro_29"/>
</dbReference>
<evidence type="ECO:0000256" key="7">
    <source>
        <dbReference type="SAM" id="SignalP"/>
    </source>
</evidence>
<dbReference type="RefSeq" id="XP_035349187.1">
    <property type="nucleotide sequence ID" value="XM_035493294.1"/>
</dbReference>
<evidence type="ECO:0000256" key="6">
    <source>
        <dbReference type="ARBA" id="ARBA00023295"/>
    </source>
</evidence>
<dbReference type="Proteomes" id="UP000509510">
    <property type="component" value="Chromosome V"/>
</dbReference>
<proteinExistence type="inferred from homology"/>
<evidence type="ECO:0000259" key="8">
    <source>
        <dbReference type="Pfam" id="PF01120"/>
    </source>
</evidence>
<name>A0A7H8REQ8_TALRU</name>
<dbReference type="AlphaFoldDB" id="A0A7H8REQ8"/>
<accession>A0A7H8REQ8</accession>
<dbReference type="GO" id="GO:0016139">
    <property type="term" value="P:glycoside catabolic process"/>
    <property type="evidence" value="ECO:0007669"/>
    <property type="project" value="TreeGrafter"/>
</dbReference>
<evidence type="ECO:0000313" key="9">
    <source>
        <dbReference type="EMBL" id="QKX63013.1"/>
    </source>
</evidence>
<evidence type="ECO:0000256" key="1">
    <source>
        <dbReference type="ARBA" id="ARBA00004071"/>
    </source>
</evidence>
<dbReference type="SMART" id="SM00812">
    <property type="entry name" value="Alpha_L_fucos"/>
    <property type="match status" value="1"/>
</dbReference>
<organism evidence="9 10">
    <name type="scientific">Talaromyces rugulosus</name>
    <name type="common">Penicillium rugulosum</name>
    <dbReference type="NCBI Taxonomy" id="121627"/>
    <lineage>
        <taxon>Eukaryota</taxon>
        <taxon>Fungi</taxon>
        <taxon>Dikarya</taxon>
        <taxon>Ascomycota</taxon>
        <taxon>Pezizomycotina</taxon>
        <taxon>Eurotiomycetes</taxon>
        <taxon>Eurotiomycetidae</taxon>
        <taxon>Eurotiales</taxon>
        <taxon>Trichocomaceae</taxon>
        <taxon>Talaromyces</taxon>
        <taxon>Talaromyces sect. Islandici</taxon>
    </lineage>
</organism>
<keyword evidence="5" id="KW-0378">Hydrolase</keyword>
<dbReference type="PRINTS" id="PR00741">
    <property type="entry name" value="GLHYDRLASE29"/>
</dbReference>
<sequence>MKFVRSVILSILFTLASASFKDSAQLKITSAKSSPRWAECGKSCVGRMQLVDVTLNNTGTSVWITSDDSLQVRIESDKLHTIQPATVKRLRPGDSAIVEIGVQNTAGVAQGSTGPATAVAQWSNNNASVALTFNATYGLPSYSPNPESVNAHESPDWFKGAKYGIFIHWGVYSVPAYGNTGKNESYAEWYWDHQINPEDPTMTYQYHLEKYGADVVYDDFIANFTVSNWDPKEWVDLINDAGARYFVPTTKHHEGFALFDMPSNVSERNSIKQVPHRDLIKELFDAAKKYQPQLHRGTYFSLPEWFNPAYSKYANGQFGVGPPRNPYTNKTVPYTGFVEVDDFLTDIQLPQMNILAYDYDTDIMWCDIGGPSLSDDFAASWLNHALQQNRQVTFNDRCGSVNGVAINGDYATPEYASTTSLSPQHWEACRGMDPFSFGYNYMTPDSDYLNASSIVTTLVDIISKNGNLLLDIGPKADGTIASIMQTNLRAAGEWIRAHGESIFDTKYWPNGPGSGNFRYTTTNDAFYIHYLVKPGDSLTVPDAVPYLPGDKVTVVGGSENGVVVDSRLVGQNLVLSIPEDISSADNYTWTFKISY</sequence>
<evidence type="ECO:0000256" key="2">
    <source>
        <dbReference type="ARBA" id="ARBA00007951"/>
    </source>
</evidence>
<evidence type="ECO:0000256" key="4">
    <source>
        <dbReference type="ARBA" id="ARBA00022729"/>
    </source>
</evidence>
<dbReference type="EC" id="3.2.1.51" evidence="3"/>
<dbReference type="GO" id="GO:0004560">
    <property type="term" value="F:alpha-L-fucosidase activity"/>
    <property type="evidence" value="ECO:0007669"/>
    <property type="project" value="UniProtKB-EC"/>
</dbReference>
<comment type="function">
    <text evidence="1">Alpha-L-fucosidase is responsible for hydrolyzing the alpha-1,6-linked fucose joined to the reducing-end N-acetylglucosamine of the carbohydrate moieties of glycoproteins.</text>
</comment>
<dbReference type="GO" id="GO:0006004">
    <property type="term" value="P:fucose metabolic process"/>
    <property type="evidence" value="ECO:0007669"/>
    <property type="project" value="InterPro"/>
</dbReference>
<evidence type="ECO:0000256" key="5">
    <source>
        <dbReference type="ARBA" id="ARBA00022801"/>
    </source>
</evidence>
<evidence type="ECO:0000256" key="3">
    <source>
        <dbReference type="ARBA" id="ARBA00012662"/>
    </source>
</evidence>
<dbReference type="PANTHER" id="PTHR10030">
    <property type="entry name" value="ALPHA-L-FUCOSIDASE"/>
    <property type="match status" value="1"/>
</dbReference>
<dbReference type="Gene3D" id="3.20.20.80">
    <property type="entry name" value="Glycosidases"/>
    <property type="match status" value="1"/>
</dbReference>
<dbReference type="InterPro" id="IPR016286">
    <property type="entry name" value="FUC_metazoa-typ"/>
</dbReference>
<protein>
    <recommendedName>
        <fullName evidence="3">alpha-L-fucosidase</fullName>
        <ecNumber evidence="3">3.2.1.51</ecNumber>
    </recommendedName>
</protein>
<dbReference type="PANTHER" id="PTHR10030:SF37">
    <property type="entry name" value="ALPHA-L-FUCOSIDASE-RELATED"/>
    <property type="match status" value="1"/>
</dbReference>
<feature type="chain" id="PRO_5029012596" description="alpha-L-fucosidase" evidence="7">
    <location>
        <begin position="19"/>
        <end position="595"/>
    </location>
</feature>
<dbReference type="InterPro" id="IPR017853">
    <property type="entry name" value="GH"/>
</dbReference>
<dbReference type="InterPro" id="IPR057739">
    <property type="entry name" value="Glyco_hydro_29_N"/>
</dbReference>
<keyword evidence="6" id="KW-0326">Glycosidase</keyword>
<dbReference type="KEGG" id="trg:TRUGW13939_10181"/>
<dbReference type="EMBL" id="CP055902">
    <property type="protein sequence ID" value="QKX63013.1"/>
    <property type="molecule type" value="Genomic_DNA"/>
</dbReference>
<evidence type="ECO:0000313" key="10">
    <source>
        <dbReference type="Proteomes" id="UP000509510"/>
    </source>
</evidence>
<feature type="signal peptide" evidence="7">
    <location>
        <begin position="1"/>
        <end position="18"/>
    </location>
</feature>
<reference evidence="10" key="1">
    <citation type="submission" date="2020-06" db="EMBL/GenBank/DDBJ databases">
        <title>A chromosome-scale genome assembly of Talaromyces rugulosus W13939.</title>
        <authorList>
            <person name="Wang B."/>
            <person name="Guo L."/>
            <person name="Ye K."/>
            <person name="Wang L."/>
        </authorList>
    </citation>
    <scope>NUCLEOTIDE SEQUENCE [LARGE SCALE GENOMIC DNA]</scope>
    <source>
        <strain evidence="10">W13939</strain>
    </source>
</reference>